<feature type="transmembrane region" description="Helical" evidence="6">
    <location>
        <begin position="143"/>
        <end position="162"/>
    </location>
</feature>
<dbReference type="Pfam" id="PF00924">
    <property type="entry name" value="MS_channel_2nd"/>
    <property type="match status" value="1"/>
</dbReference>
<evidence type="ECO:0000256" key="4">
    <source>
        <dbReference type="ARBA" id="ARBA00023136"/>
    </source>
</evidence>
<dbReference type="Gene3D" id="1.10.287.1260">
    <property type="match status" value="1"/>
</dbReference>
<evidence type="ECO:0000256" key="2">
    <source>
        <dbReference type="ARBA" id="ARBA00022692"/>
    </source>
</evidence>
<accession>A0A3N2BBT8</accession>
<organism evidence="8 9">
    <name type="scientific">Bogoriella caseilytica</name>
    <dbReference type="NCBI Taxonomy" id="56055"/>
    <lineage>
        <taxon>Bacteria</taxon>
        <taxon>Bacillati</taxon>
        <taxon>Actinomycetota</taxon>
        <taxon>Actinomycetes</taxon>
        <taxon>Micrococcales</taxon>
        <taxon>Bogoriellaceae</taxon>
        <taxon>Bogoriella</taxon>
    </lineage>
</organism>
<dbReference type="Proteomes" id="UP000280668">
    <property type="component" value="Unassembled WGS sequence"/>
</dbReference>
<dbReference type="PANTHER" id="PTHR30566">
    <property type="entry name" value="YNAI-RELATED MECHANOSENSITIVE ION CHANNEL"/>
    <property type="match status" value="1"/>
</dbReference>
<dbReference type="GO" id="GO:0055085">
    <property type="term" value="P:transmembrane transport"/>
    <property type="evidence" value="ECO:0007669"/>
    <property type="project" value="InterPro"/>
</dbReference>
<protein>
    <submittedName>
        <fullName evidence="8">Small-conductance mechanosensitive channel</fullName>
    </submittedName>
</protein>
<dbReference type="GO" id="GO:0016020">
    <property type="term" value="C:membrane"/>
    <property type="evidence" value="ECO:0007669"/>
    <property type="project" value="UniProtKB-SubCell"/>
</dbReference>
<dbReference type="InterPro" id="IPR010920">
    <property type="entry name" value="LSM_dom_sf"/>
</dbReference>
<evidence type="ECO:0000313" key="9">
    <source>
        <dbReference type="Proteomes" id="UP000280668"/>
    </source>
</evidence>
<comment type="caution">
    <text evidence="8">The sequence shown here is derived from an EMBL/GenBank/DDBJ whole genome shotgun (WGS) entry which is preliminary data.</text>
</comment>
<dbReference type="EMBL" id="RKHK01000001">
    <property type="protein sequence ID" value="ROR72534.1"/>
    <property type="molecule type" value="Genomic_DNA"/>
</dbReference>
<dbReference type="OrthoDB" id="9792218at2"/>
<feature type="transmembrane region" description="Helical" evidence="6">
    <location>
        <begin position="62"/>
        <end position="81"/>
    </location>
</feature>
<name>A0A3N2BBT8_9MICO</name>
<proteinExistence type="predicted"/>
<keyword evidence="2 6" id="KW-0812">Transmembrane</keyword>
<dbReference type="InterPro" id="IPR006685">
    <property type="entry name" value="MscS_channel_2nd"/>
</dbReference>
<reference evidence="8 9" key="1">
    <citation type="submission" date="2018-11" db="EMBL/GenBank/DDBJ databases">
        <title>Sequencing the genomes of 1000 actinobacteria strains.</title>
        <authorList>
            <person name="Klenk H.-P."/>
        </authorList>
    </citation>
    <scope>NUCLEOTIDE SEQUENCE [LARGE SCALE GENOMIC DNA]</scope>
    <source>
        <strain evidence="8 9">DSM 11294</strain>
    </source>
</reference>
<dbReference type="InterPro" id="IPR023408">
    <property type="entry name" value="MscS_beta-dom_sf"/>
</dbReference>
<feature type="compositionally biased region" description="Polar residues" evidence="5">
    <location>
        <begin position="461"/>
        <end position="481"/>
    </location>
</feature>
<feature type="compositionally biased region" description="Basic and acidic residues" evidence="5">
    <location>
        <begin position="437"/>
        <end position="449"/>
    </location>
</feature>
<evidence type="ECO:0000256" key="1">
    <source>
        <dbReference type="ARBA" id="ARBA00004370"/>
    </source>
</evidence>
<dbReference type="AlphaFoldDB" id="A0A3N2BBT8"/>
<dbReference type="Gene3D" id="2.30.30.60">
    <property type="match status" value="1"/>
</dbReference>
<comment type="subcellular location">
    <subcellularLocation>
        <location evidence="1">Membrane</location>
    </subcellularLocation>
</comment>
<gene>
    <name evidence="8" type="ORF">EDD31_0886</name>
</gene>
<feature type="transmembrane region" description="Helical" evidence="6">
    <location>
        <begin position="93"/>
        <end position="114"/>
    </location>
</feature>
<dbReference type="RefSeq" id="WP_123303083.1">
    <property type="nucleotide sequence ID" value="NZ_RKHK01000001.1"/>
</dbReference>
<sequence>MEDGGVEQTVEATFELASILLWTGLGLAIGIVGVTVILAVARVVGRRRRPIEFIERRLRTSLLVMGALVCGWIGFVAGTPQTLDEDQPGWRGIAQHGVVILMILVAVWIATSLVRAGEDIVLNRPGQDLESRHGRRVVTQAQILRRLVVAVIVIIGFASALFTFPEARTAGASLLASAGIASVVAGLAAQSTLGSVFAGLQIAMTDSLRVGDAVFVEGEFGLVEELTLTYVVVHVWDGRRIVMPSTYFTTTPFENWTRRSSEMLDSVEFDLDWRVPIDAMRAEMDRLLESKAGDLWDERVGLFQVLEATGGMVRVRALVSAKDAPTLVDLRYFLREELVKWVKREAPHSLPRTRIEGEFADVESLRGVTDEQAFDSRPVRPMGGRGAVKRPPRPTAQEETRVLGPEEMFAEPSALYTGSAENERRAENFTGPDDEAQAEREEEAERRATESVFEDAYDRPQASSTRIGLTDQPNDGETQTIPAVEPRTAEERGEGTGKPTA</sequence>
<evidence type="ECO:0000256" key="6">
    <source>
        <dbReference type="SAM" id="Phobius"/>
    </source>
</evidence>
<feature type="region of interest" description="Disordered" evidence="5">
    <location>
        <begin position="370"/>
        <end position="501"/>
    </location>
</feature>
<keyword evidence="9" id="KW-1185">Reference proteome</keyword>
<evidence type="ECO:0000256" key="3">
    <source>
        <dbReference type="ARBA" id="ARBA00022989"/>
    </source>
</evidence>
<dbReference type="PANTHER" id="PTHR30566:SF25">
    <property type="entry name" value="INNER MEMBRANE PROTEIN"/>
    <property type="match status" value="1"/>
</dbReference>
<keyword evidence="4 6" id="KW-0472">Membrane</keyword>
<dbReference type="SUPFAM" id="SSF50182">
    <property type="entry name" value="Sm-like ribonucleoproteins"/>
    <property type="match status" value="1"/>
</dbReference>
<feature type="domain" description="Mechanosensitive ion channel MscS" evidence="7">
    <location>
        <begin position="193"/>
        <end position="258"/>
    </location>
</feature>
<keyword evidence="3 6" id="KW-1133">Transmembrane helix</keyword>
<feature type="transmembrane region" description="Helical" evidence="6">
    <location>
        <begin position="19"/>
        <end position="41"/>
    </location>
</feature>
<evidence type="ECO:0000259" key="7">
    <source>
        <dbReference type="Pfam" id="PF00924"/>
    </source>
</evidence>
<evidence type="ECO:0000313" key="8">
    <source>
        <dbReference type="EMBL" id="ROR72534.1"/>
    </source>
</evidence>
<evidence type="ECO:0000256" key="5">
    <source>
        <dbReference type="SAM" id="MobiDB-lite"/>
    </source>
</evidence>